<evidence type="ECO:0000313" key="2">
    <source>
        <dbReference type="Proteomes" id="UP000298663"/>
    </source>
</evidence>
<proteinExistence type="predicted"/>
<protein>
    <submittedName>
        <fullName evidence="1">Uncharacterized protein</fullName>
    </submittedName>
</protein>
<keyword evidence="2" id="KW-1185">Reference proteome</keyword>
<reference evidence="1 2" key="1">
    <citation type="journal article" date="2015" name="Genome Biol.">
        <title>Comparative genomics of Steinernema reveals deeply conserved gene regulatory networks.</title>
        <authorList>
            <person name="Dillman A.R."/>
            <person name="Macchietto M."/>
            <person name="Porter C.F."/>
            <person name="Rogers A."/>
            <person name="Williams B."/>
            <person name="Antoshechkin I."/>
            <person name="Lee M.M."/>
            <person name="Goodwin Z."/>
            <person name="Lu X."/>
            <person name="Lewis E.E."/>
            <person name="Goodrich-Blair H."/>
            <person name="Stock S.P."/>
            <person name="Adams B.J."/>
            <person name="Sternberg P.W."/>
            <person name="Mortazavi A."/>
        </authorList>
    </citation>
    <scope>NUCLEOTIDE SEQUENCE [LARGE SCALE GENOMIC DNA]</scope>
    <source>
        <strain evidence="1 2">ALL</strain>
    </source>
</reference>
<dbReference type="AlphaFoldDB" id="A0A4U5MG68"/>
<evidence type="ECO:0000313" key="1">
    <source>
        <dbReference type="EMBL" id="TKR68237.1"/>
    </source>
</evidence>
<organism evidence="1 2">
    <name type="scientific">Steinernema carpocapsae</name>
    <name type="common">Entomopathogenic nematode</name>
    <dbReference type="NCBI Taxonomy" id="34508"/>
    <lineage>
        <taxon>Eukaryota</taxon>
        <taxon>Metazoa</taxon>
        <taxon>Ecdysozoa</taxon>
        <taxon>Nematoda</taxon>
        <taxon>Chromadorea</taxon>
        <taxon>Rhabditida</taxon>
        <taxon>Tylenchina</taxon>
        <taxon>Panagrolaimomorpha</taxon>
        <taxon>Strongyloidoidea</taxon>
        <taxon>Steinernematidae</taxon>
        <taxon>Steinernema</taxon>
    </lineage>
</organism>
<sequence length="77" mass="8908">MFRFCENALRRPFKNVAFISTSIEETLLLAIQQNAMRQIKNTITATPPRKVSQQIHSPLSACYILFLFYSKTRNQTA</sequence>
<dbReference type="EMBL" id="AZBU02000008">
    <property type="protein sequence ID" value="TKR68237.1"/>
    <property type="molecule type" value="Genomic_DNA"/>
</dbReference>
<gene>
    <name evidence="1" type="ORF">L596_024245</name>
</gene>
<comment type="caution">
    <text evidence="1">The sequence shown here is derived from an EMBL/GenBank/DDBJ whole genome shotgun (WGS) entry which is preliminary data.</text>
</comment>
<name>A0A4U5MG68_STECR</name>
<dbReference type="Proteomes" id="UP000298663">
    <property type="component" value="Unassembled WGS sequence"/>
</dbReference>
<reference evidence="1 2" key="2">
    <citation type="journal article" date="2019" name="G3 (Bethesda)">
        <title>Hybrid Assembly of the Genome of the Entomopathogenic Nematode Steinernema carpocapsae Identifies the X-Chromosome.</title>
        <authorList>
            <person name="Serra L."/>
            <person name="Macchietto M."/>
            <person name="Macias-Munoz A."/>
            <person name="McGill C.J."/>
            <person name="Rodriguez I.M."/>
            <person name="Rodriguez B."/>
            <person name="Murad R."/>
            <person name="Mortazavi A."/>
        </authorList>
    </citation>
    <scope>NUCLEOTIDE SEQUENCE [LARGE SCALE GENOMIC DNA]</scope>
    <source>
        <strain evidence="1 2">ALL</strain>
    </source>
</reference>
<accession>A0A4U5MG68</accession>